<keyword evidence="12" id="KW-1185">Reference proteome</keyword>
<dbReference type="SMART" id="SM00091">
    <property type="entry name" value="PAS"/>
    <property type="match status" value="1"/>
</dbReference>
<keyword evidence="6 9" id="KW-0812">Transmembrane</keyword>
<dbReference type="Gene3D" id="1.10.287.130">
    <property type="match status" value="1"/>
</dbReference>
<protein>
    <recommendedName>
        <fullName evidence="3">histidine kinase</fullName>
        <ecNumber evidence="3">2.7.13.3</ecNumber>
    </recommendedName>
</protein>
<evidence type="ECO:0000256" key="1">
    <source>
        <dbReference type="ARBA" id="ARBA00000085"/>
    </source>
</evidence>
<dbReference type="PRINTS" id="PR00344">
    <property type="entry name" value="BCTRLSENSOR"/>
</dbReference>
<dbReference type="InterPro" id="IPR005467">
    <property type="entry name" value="His_kinase_dom"/>
</dbReference>
<proteinExistence type="predicted"/>
<feature type="transmembrane region" description="Helical" evidence="9">
    <location>
        <begin position="252"/>
        <end position="271"/>
    </location>
</feature>
<dbReference type="SUPFAM" id="SSF55785">
    <property type="entry name" value="PYP-like sensor domain (PAS domain)"/>
    <property type="match status" value="1"/>
</dbReference>
<dbReference type="InterPro" id="IPR035965">
    <property type="entry name" value="PAS-like_dom_sf"/>
</dbReference>
<keyword evidence="4" id="KW-1003">Cell membrane</keyword>
<dbReference type="Pfam" id="PF05231">
    <property type="entry name" value="MASE1"/>
    <property type="match status" value="1"/>
</dbReference>
<dbReference type="InterPro" id="IPR036097">
    <property type="entry name" value="HisK_dim/P_sf"/>
</dbReference>
<evidence type="ECO:0000256" key="8">
    <source>
        <dbReference type="ARBA" id="ARBA00023136"/>
    </source>
</evidence>
<comment type="subcellular location">
    <subcellularLocation>
        <location evidence="2">Cell membrane</location>
        <topology evidence="2">Multi-pass membrane protein</topology>
    </subcellularLocation>
</comment>
<sequence>MATAGTVLHALSTRLFGRGTKGTRFAVAACVYVGLWIILYEVAHLFDIAHSASAWYPGPGLTIAFCAVYGPRYFPAVILGAFLYENTFTHLDIASGLRHVIVYGSAGFLLRRLIAPAFPLRTKDHVSVFLLVACVSTLASAALAGATFQPYWTNSTFTDILVSFWIGDLAGVLLAGPVFFVTFSWLGTTGWTAPMGWVPRVSASTGIGAVCIVVFAIVAFEIDATLGTNGKAWFVVLFPVVLLALRQGFGGAVAGIIVVNITAVLLFKVLGRVGDPAQLQVLLIMIDIAALLIGATISEQKATEQGLRASERRQRDVAAAVHASPVGTTIVNAADPNLRFVFANNAFHHLSGYSPEHLLTVGLADLLASDSRHCLEEIHRAIGQKEATNCEVTLRTANGEWVRDRLTVAPISDSEGGPGSYLVLHEDVAVTRNRERQEREREKLVALGQLAGGVAHEINNLLHPMINLAMEAEHLWGQEGRDARRHLRMIRSCGAKAADIVRKVLGFARQGTGPRVPLDIGDAVLSAVDLNRRSLPPSVTIHTRIDATGMIWASATEVSQVLTNLLLNASQAMDGLGTVDVVLDRNDGEAADSSFRLTVVDDGPGMDEAVRARIFEPFFTTKPIGSGTGLGLSVVYGIVKDWGGGIDVRTAPDKGTTFIITVPAADTNT</sequence>
<evidence type="ECO:0000256" key="3">
    <source>
        <dbReference type="ARBA" id="ARBA00012438"/>
    </source>
</evidence>
<dbReference type="Pfam" id="PF02518">
    <property type="entry name" value="HATPase_c"/>
    <property type="match status" value="1"/>
</dbReference>
<dbReference type="InterPro" id="IPR003661">
    <property type="entry name" value="HisK_dim/P_dom"/>
</dbReference>
<feature type="transmembrane region" description="Helical" evidence="9">
    <location>
        <begin position="160"/>
        <end position="186"/>
    </location>
</feature>
<name>A0ABS4SRH1_9PROT</name>
<feature type="transmembrane region" description="Helical" evidence="9">
    <location>
        <begin position="96"/>
        <end position="114"/>
    </location>
</feature>
<dbReference type="PANTHER" id="PTHR43065:SF42">
    <property type="entry name" value="TWO-COMPONENT SENSOR PPRA"/>
    <property type="match status" value="1"/>
</dbReference>
<evidence type="ECO:0000256" key="5">
    <source>
        <dbReference type="ARBA" id="ARBA00022553"/>
    </source>
</evidence>
<evidence type="ECO:0000313" key="11">
    <source>
        <dbReference type="EMBL" id="MBP2295166.1"/>
    </source>
</evidence>
<evidence type="ECO:0000256" key="6">
    <source>
        <dbReference type="ARBA" id="ARBA00022692"/>
    </source>
</evidence>
<dbReference type="CDD" id="cd00130">
    <property type="entry name" value="PAS"/>
    <property type="match status" value="1"/>
</dbReference>
<feature type="transmembrane region" description="Helical" evidence="9">
    <location>
        <begin position="226"/>
        <end position="245"/>
    </location>
</feature>
<keyword evidence="7 9" id="KW-1133">Transmembrane helix</keyword>
<evidence type="ECO:0000259" key="10">
    <source>
        <dbReference type="PROSITE" id="PS50109"/>
    </source>
</evidence>
<dbReference type="SUPFAM" id="SSF47384">
    <property type="entry name" value="Homodimeric domain of signal transducing histidine kinase"/>
    <property type="match status" value="1"/>
</dbReference>
<organism evidence="11 12">
    <name type="scientific">Azospirillum rugosum</name>
    <dbReference type="NCBI Taxonomy" id="416170"/>
    <lineage>
        <taxon>Bacteria</taxon>
        <taxon>Pseudomonadati</taxon>
        <taxon>Pseudomonadota</taxon>
        <taxon>Alphaproteobacteria</taxon>
        <taxon>Rhodospirillales</taxon>
        <taxon>Azospirillaceae</taxon>
        <taxon>Azospirillum</taxon>
    </lineage>
</organism>
<dbReference type="InterPro" id="IPR003594">
    <property type="entry name" value="HATPase_dom"/>
</dbReference>
<keyword evidence="5" id="KW-0597">Phosphoprotein</keyword>
<dbReference type="InterPro" id="IPR004358">
    <property type="entry name" value="Sig_transdc_His_kin-like_C"/>
</dbReference>
<dbReference type="EC" id="2.7.13.3" evidence="3"/>
<dbReference type="SUPFAM" id="SSF55874">
    <property type="entry name" value="ATPase domain of HSP90 chaperone/DNA topoisomerase II/histidine kinase"/>
    <property type="match status" value="1"/>
</dbReference>
<evidence type="ECO:0000256" key="4">
    <source>
        <dbReference type="ARBA" id="ARBA00022475"/>
    </source>
</evidence>
<evidence type="ECO:0000256" key="9">
    <source>
        <dbReference type="SAM" id="Phobius"/>
    </source>
</evidence>
<gene>
    <name evidence="11" type="ORF">J2851_004969</name>
</gene>
<feature type="transmembrane region" description="Helical" evidence="9">
    <location>
        <begin position="126"/>
        <end position="148"/>
    </location>
</feature>
<feature type="transmembrane region" description="Helical" evidence="9">
    <location>
        <begin position="277"/>
        <end position="298"/>
    </location>
</feature>
<feature type="domain" description="Histidine kinase" evidence="10">
    <location>
        <begin position="453"/>
        <end position="666"/>
    </location>
</feature>
<reference evidence="11 12" key="1">
    <citation type="submission" date="2021-03" db="EMBL/GenBank/DDBJ databases">
        <title>Genomic Encyclopedia of Type Strains, Phase III (KMG-III): the genomes of soil and plant-associated and newly described type strains.</title>
        <authorList>
            <person name="Whitman W."/>
        </authorList>
    </citation>
    <scope>NUCLEOTIDE SEQUENCE [LARGE SCALE GENOMIC DNA]</scope>
    <source>
        <strain evidence="11 12">IMMIB AFH-6</strain>
    </source>
</reference>
<keyword evidence="8 9" id="KW-0472">Membrane</keyword>
<comment type="caution">
    <text evidence="11">The sequence shown here is derived from an EMBL/GenBank/DDBJ whole genome shotgun (WGS) entry which is preliminary data.</text>
</comment>
<comment type="catalytic activity">
    <reaction evidence="1">
        <text>ATP + protein L-histidine = ADP + protein N-phospho-L-histidine.</text>
        <dbReference type="EC" id="2.7.13.3"/>
    </reaction>
</comment>
<dbReference type="PROSITE" id="PS50109">
    <property type="entry name" value="HIS_KIN"/>
    <property type="match status" value="1"/>
</dbReference>
<dbReference type="RefSeq" id="WP_209769582.1">
    <property type="nucleotide sequence ID" value="NZ_JAGINP010000020.1"/>
</dbReference>
<dbReference type="CDD" id="cd00082">
    <property type="entry name" value="HisKA"/>
    <property type="match status" value="1"/>
</dbReference>
<dbReference type="Proteomes" id="UP000781958">
    <property type="component" value="Unassembled WGS sequence"/>
</dbReference>
<dbReference type="Gene3D" id="3.30.450.20">
    <property type="entry name" value="PAS domain"/>
    <property type="match status" value="1"/>
</dbReference>
<dbReference type="InterPro" id="IPR007895">
    <property type="entry name" value="MASE1"/>
</dbReference>
<dbReference type="SMART" id="SM00387">
    <property type="entry name" value="HATPase_c"/>
    <property type="match status" value="1"/>
</dbReference>
<evidence type="ECO:0000256" key="2">
    <source>
        <dbReference type="ARBA" id="ARBA00004651"/>
    </source>
</evidence>
<dbReference type="InterPro" id="IPR013656">
    <property type="entry name" value="PAS_4"/>
</dbReference>
<dbReference type="Pfam" id="PF08448">
    <property type="entry name" value="PAS_4"/>
    <property type="match status" value="1"/>
</dbReference>
<feature type="transmembrane region" description="Helical" evidence="9">
    <location>
        <begin position="61"/>
        <end position="84"/>
    </location>
</feature>
<evidence type="ECO:0000313" key="12">
    <source>
        <dbReference type="Proteomes" id="UP000781958"/>
    </source>
</evidence>
<dbReference type="SMART" id="SM00388">
    <property type="entry name" value="HisKA"/>
    <property type="match status" value="1"/>
</dbReference>
<feature type="transmembrane region" description="Helical" evidence="9">
    <location>
        <begin position="198"/>
        <end position="220"/>
    </location>
</feature>
<dbReference type="InterPro" id="IPR036890">
    <property type="entry name" value="HATPase_C_sf"/>
</dbReference>
<accession>A0ABS4SRH1</accession>
<evidence type="ECO:0000256" key="7">
    <source>
        <dbReference type="ARBA" id="ARBA00022989"/>
    </source>
</evidence>
<dbReference type="EMBL" id="JAGINP010000020">
    <property type="protein sequence ID" value="MBP2295166.1"/>
    <property type="molecule type" value="Genomic_DNA"/>
</dbReference>
<dbReference type="PANTHER" id="PTHR43065">
    <property type="entry name" value="SENSOR HISTIDINE KINASE"/>
    <property type="match status" value="1"/>
</dbReference>
<dbReference type="InterPro" id="IPR000014">
    <property type="entry name" value="PAS"/>
</dbReference>
<dbReference type="NCBIfam" id="TIGR00229">
    <property type="entry name" value="sensory_box"/>
    <property type="match status" value="1"/>
</dbReference>
<dbReference type="Gene3D" id="3.30.565.10">
    <property type="entry name" value="Histidine kinase-like ATPase, C-terminal domain"/>
    <property type="match status" value="1"/>
</dbReference>
<feature type="transmembrane region" description="Helical" evidence="9">
    <location>
        <begin position="25"/>
        <end position="49"/>
    </location>
</feature>